<keyword evidence="7 11" id="KW-1133">Transmembrane helix</keyword>
<keyword evidence="5" id="KW-0762">Sugar transport</keyword>
<comment type="function">
    <text evidence="9">Part of the binding-protein-dependent transport system for D-xylose. Probably responsible for the translocation of the substrate across the membrane.</text>
</comment>
<dbReference type="AlphaFoldDB" id="A0A3G8ZP64"/>
<feature type="transmembrane region" description="Helical" evidence="11">
    <location>
        <begin position="238"/>
        <end position="258"/>
    </location>
</feature>
<keyword evidence="6 11" id="KW-0812">Transmembrane</keyword>
<feature type="transmembrane region" description="Helical" evidence="11">
    <location>
        <begin position="109"/>
        <end position="127"/>
    </location>
</feature>
<evidence type="ECO:0000256" key="7">
    <source>
        <dbReference type="ARBA" id="ARBA00022989"/>
    </source>
</evidence>
<dbReference type="RefSeq" id="WP_124800036.1">
    <property type="nucleotide sequence ID" value="NZ_CP034170.1"/>
</dbReference>
<gene>
    <name evidence="12" type="ORF">EH165_14265</name>
</gene>
<feature type="transmembrane region" description="Helical" evidence="11">
    <location>
        <begin position="410"/>
        <end position="427"/>
    </location>
</feature>
<dbReference type="EMBL" id="CP034170">
    <property type="protein sequence ID" value="AZI59132.1"/>
    <property type="molecule type" value="Genomic_DNA"/>
</dbReference>
<organism evidence="12 13">
    <name type="scientific">Nakamurella antarctica</name>
    <dbReference type="NCBI Taxonomy" id="1902245"/>
    <lineage>
        <taxon>Bacteria</taxon>
        <taxon>Bacillati</taxon>
        <taxon>Actinomycetota</taxon>
        <taxon>Actinomycetes</taxon>
        <taxon>Nakamurellales</taxon>
        <taxon>Nakamurellaceae</taxon>
        <taxon>Nakamurella</taxon>
    </lineage>
</organism>
<evidence type="ECO:0000256" key="11">
    <source>
        <dbReference type="SAM" id="Phobius"/>
    </source>
</evidence>
<keyword evidence="8 11" id="KW-0472">Membrane</keyword>
<evidence type="ECO:0000256" key="2">
    <source>
        <dbReference type="ARBA" id="ARBA00022448"/>
    </source>
</evidence>
<dbReference type="InterPro" id="IPR001851">
    <property type="entry name" value="ABC_transp_permease"/>
</dbReference>
<dbReference type="OrthoDB" id="3468954at2"/>
<reference evidence="12 13" key="1">
    <citation type="submission" date="2018-11" db="EMBL/GenBank/DDBJ databases">
        <authorList>
            <person name="Da X."/>
        </authorList>
    </citation>
    <scope>NUCLEOTIDE SEQUENCE [LARGE SCALE GENOMIC DNA]</scope>
    <source>
        <strain evidence="12 13">S14-144</strain>
    </source>
</reference>
<feature type="transmembrane region" description="Helical" evidence="11">
    <location>
        <begin position="133"/>
        <end position="155"/>
    </location>
</feature>
<evidence type="ECO:0000256" key="4">
    <source>
        <dbReference type="ARBA" id="ARBA00022519"/>
    </source>
</evidence>
<keyword evidence="3" id="KW-1003">Cell membrane</keyword>
<dbReference type="GO" id="GO:0022857">
    <property type="term" value="F:transmembrane transporter activity"/>
    <property type="evidence" value="ECO:0007669"/>
    <property type="project" value="InterPro"/>
</dbReference>
<accession>A0A3G8ZP64</accession>
<sequence length="436" mass="45032">MTNPIKLGKGEPAAADLQARASFAGDSTESGSLKQYFRGYVNKLRSGDIGSLPAILGLFFLLLLFGIVIPSGQNFVTPGNFANLITQAGAICVLAMGVGFVLLLGHIDLSAGVTGGVGAAVMAQMILKQGYSWWVAVLAALVTGVVLGFITGLLVSKVGIPSFVVTLAFFLAWQGLTLFLIGNGGTVRINDPIIVGISNSNMPVTTGWIVVILALVAYAALNLWVWRSRRARDLVTPPMAVIVIRIAVISVLLLAATAVLSTNRAAERVRATVDLSGIPWVAPLVAVLLVIWTFVQNRTAFGRYIYAVGGNPEAARRAGIKVGKITVMCFVICSSMAVLSGIIATSRLSSVTADAGAGNTLLYAVAAAVIGGTSLFGGKGKARDAIIGGLVIALIDNGLGLLGLESSIKFLITGLVLLLAASVDAISRKRTAGSGG</sequence>
<dbReference type="GO" id="GO:0005886">
    <property type="term" value="C:plasma membrane"/>
    <property type="evidence" value="ECO:0007669"/>
    <property type="project" value="UniProtKB-SubCell"/>
</dbReference>
<reference evidence="12 13" key="2">
    <citation type="submission" date="2018-12" db="EMBL/GenBank/DDBJ databases">
        <title>Nakamurella antarcticus sp. nov., isolated from Antarctica South Shetland Islands soil.</title>
        <authorList>
            <person name="Peng F."/>
        </authorList>
    </citation>
    <scope>NUCLEOTIDE SEQUENCE [LARGE SCALE GENOMIC DNA]</scope>
    <source>
        <strain evidence="12 13">S14-144</strain>
    </source>
</reference>
<feature type="transmembrane region" description="Helical" evidence="11">
    <location>
        <begin position="325"/>
        <end position="348"/>
    </location>
</feature>
<evidence type="ECO:0000313" key="13">
    <source>
        <dbReference type="Proteomes" id="UP000268084"/>
    </source>
</evidence>
<dbReference type="Pfam" id="PF02653">
    <property type="entry name" value="BPD_transp_2"/>
    <property type="match status" value="1"/>
</dbReference>
<evidence type="ECO:0000256" key="10">
    <source>
        <dbReference type="ARBA" id="ARBA00035686"/>
    </source>
</evidence>
<feature type="transmembrane region" description="Helical" evidence="11">
    <location>
        <begin position="162"/>
        <end position="182"/>
    </location>
</feature>
<evidence type="ECO:0000256" key="9">
    <source>
        <dbReference type="ARBA" id="ARBA00035611"/>
    </source>
</evidence>
<keyword evidence="13" id="KW-1185">Reference proteome</keyword>
<dbReference type="Proteomes" id="UP000268084">
    <property type="component" value="Chromosome"/>
</dbReference>
<comment type="subcellular location">
    <subcellularLocation>
        <location evidence="1">Cell membrane</location>
        <topology evidence="1">Multi-pass membrane protein</topology>
    </subcellularLocation>
</comment>
<evidence type="ECO:0000256" key="8">
    <source>
        <dbReference type="ARBA" id="ARBA00023136"/>
    </source>
</evidence>
<keyword evidence="2" id="KW-0813">Transport</keyword>
<feature type="transmembrane region" description="Helical" evidence="11">
    <location>
        <begin position="278"/>
        <end position="295"/>
    </location>
</feature>
<feature type="transmembrane region" description="Helical" evidence="11">
    <location>
        <begin position="49"/>
        <end position="69"/>
    </location>
</feature>
<evidence type="ECO:0000256" key="5">
    <source>
        <dbReference type="ARBA" id="ARBA00022597"/>
    </source>
</evidence>
<feature type="transmembrane region" description="Helical" evidence="11">
    <location>
        <begin position="385"/>
        <end position="404"/>
    </location>
</feature>
<keyword evidence="4" id="KW-0997">Cell inner membrane</keyword>
<evidence type="ECO:0000256" key="6">
    <source>
        <dbReference type="ARBA" id="ARBA00022692"/>
    </source>
</evidence>
<dbReference type="CDD" id="cd06579">
    <property type="entry name" value="TM_PBP1_transp_AraH_like"/>
    <property type="match status" value="1"/>
</dbReference>
<evidence type="ECO:0000256" key="1">
    <source>
        <dbReference type="ARBA" id="ARBA00004651"/>
    </source>
</evidence>
<dbReference type="KEGG" id="nak:EH165_14265"/>
<proteinExistence type="predicted"/>
<feature type="transmembrane region" description="Helical" evidence="11">
    <location>
        <begin position="360"/>
        <end position="378"/>
    </location>
</feature>
<feature type="transmembrane region" description="Helical" evidence="11">
    <location>
        <begin position="202"/>
        <end position="226"/>
    </location>
</feature>
<evidence type="ECO:0000256" key="3">
    <source>
        <dbReference type="ARBA" id="ARBA00022475"/>
    </source>
</evidence>
<feature type="transmembrane region" description="Helical" evidence="11">
    <location>
        <begin position="81"/>
        <end position="102"/>
    </location>
</feature>
<evidence type="ECO:0000313" key="12">
    <source>
        <dbReference type="EMBL" id="AZI59132.1"/>
    </source>
</evidence>
<dbReference type="PANTHER" id="PTHR32196">
    <property type="entry name" value="ABC TRANSPORTER PERMEASE PROTEIN YPHD-RELATED-RELATED"/>
    <property type="match status" value="1"/>
</dbReference>
<dbReference type="PANTHER" id="PTHR32196:SF32">
    <property type="entry name" value="XYLOSE TRANSPORT SYSTEM PERMEASE PROTEIN XYLH"/>
    <property type="match status" value="1"/>
</dbReference>
<protein>
    <recommendedName>
        <fullName evidence="10">Xylose transport system permease protein XylH</fullName>
    </recommendedName>
</protein>
<name>A0A3G8ZP64_9ACTN</name>